<evidence type="ECO:0000256" key="1">
    <source>
        <dbReference type="ARBA" id="ARBA00004123"/>
    </source>
</evidence>
<dbReference type="Pfam" id="PF11467">
    <property type="entry name" value="LEDGF"/>
    <property type="match status" value="1"/>
</dbReference>
<name>A0A836JBE1_9HYME</name>
<dbReference type="GO" id="GO:0008049">
    <property type="term" value="P:male courtship behavior"/>
    <property type="evidence" value="ECO:0007669"/>
    <property type="project" value="TreeGrafter"/>
</dbReference>
<evidence type="ECO:0000256" key="6">
    <source>
        <dbReference type="ARBA" id="ARBA00022989"/>
    </source>
</evidence>
<evidence type="ECO:0000259" key="13">
    <source>
        <dbReference type="PROSITE" id="PS50812"/>
    </source>
</evidence>
<feature type="non-terminal residue" evidence="14">
    <location>
        <position position="1"/>
    </location>
</feature>
<dbReference type="GO" id="GO:0030425">
    <property type="term" value="C:dendrite"/>
    <property type="evidence" value="ECO:0007669"/>
    <property type="project" value="TreeGrafter"/>
</dbReference>
<feature type="compositionally biased region" description="Polar residues" evidence="11">
    <location>
        <begin position="513"/>
        <end position="522"/>
    </location>
</feature>
<proteinExistence type="inferred from homology"/>
<dbReference type="PROSITE" id="PS50812">
    <property type="entry name" value="PWWP"/>
    <property type="match status" value="1"/>
</dbReference>
<evidence type="ECO:0000256" key="2">
    <source>
        <dbReference type="ARBA" id="ARBA00004651"/>
    </source>
</evidence>
<feature type="compositionally biased region" description="Low complexity" evidence="11">
    <location>
        <begin position="549"/>
        <end position="559"/>
    </location>
</feature>
<keyword evidence="9" id="KW-0675">Receptor</keyword>
<dbReference type="InterPro" id="IPR035441">
    <property type="entry name" value="TFIIS/LEDGF_dom_sf"/>
</dbReference>
<dbReference type="PANTHER" id="PTHR21143">
    <property type="entry name" value="INVERTEBRATE GUSTATORY RECEPTOR"/>
    <property type="match status" value="1"/>
</dbReference>
<sequence>MVKLLKRFLAGDKVFAKVRGYPPWPAKVEKVNDPNSKNAKYCVYFYGTGETAVCKVDELYTYVENKEKFGKPSRRKFFHEGIQQLEQELKNDRNKPLADIDAIKSAEATEPTVSATDSDIEAGSLVIDEGEKKKSIKRKVLTSTPNPAQDTPEIKKKRGRGKASSDTSRVAEGALDSQGEESPKEVVSRSGRKIKPKRFADFSSSDETETNIEHTGRGRKTKNEDSNEHQMTPVTHKKRAAIEKRNNESSLFDGTVVSSGTSSDTSNRVLLARTFAGEYVGIKLDIDRPTSFESEKARAQWDWSTATKAMKLKAQLESGEMLPERVKDSLDFNVPVPEDEKRLLTKDGAVHRKTYKLRWLRIEAQLLQLDAQIKSNLGLDRANTDKCLQAMDEILSLSIDPLMLKKHPHIVETVKRLRRYIGNLGEWKLSEEEGAIFKQKAEQIRQKAEHIYNKYKAMFTIPEGQSFWQSFSDQVVHFKKLTKDMPEEKVFSLMSDPSCSDTSISEDLPADDSGNQLDSDVIQSEPILEREAQYETETEAETEPKTNAETEPIAQTTAEAESESEIAEREVEAEAEVPTRTESPKDETAKITKILIEMKKTGNIVHDLLNCTIGKETKAELKKFSLQLLHRKIQFTANGYFTLDNTFLHSLIGTVVTYLVILVQFQMGSSRSSIRQQYINITKKTGNIVHDLLNCAVRKETKAELKKFSLQLLHRKIQFTANGYFTLDNTFLHSLIGTVVTYLVILVQFQMGSSRSSIRQQCNYTGRDLE</sequence>
<dbReference type="GO" id="GO:0007165">
    <property type="term" value="P:signal transduction"/>
    <property type="evidence" value="ECO:0007669"/>
    <property type="project" value="UniProtKB-KW"/>
</dbReference>
<feature type="compositionally biased region" description="Basic and acidic residues" evidence="11">
    <location>
        <begin position="566"/>
        <end position="586"/>
    </location>
</feature>
<evidence type="ECO:0000256" key="4">
    <source>
        <dbReference type="ARBA" id="ARBA00022475"/>
    </source>
</evidence>
<feature type="domain" description="PWWP" evidence="13">
    <location>
        <begin position="10"/>
        <end position="65"/>
    </location>
</feature>
<evidence type="ECO:0000256" key="12">
    <source>
        <dbReference type="SAM" id="Phobius"/>
    </source>
</evidence>
<dbReference type="SMART" id="SM00293">
    <property type="entry name" value="PWWP"/>
    <property type="match status" value="1"/>
</dbReference>
<keyword evidence="10" id="KW-0807">Transducer</keyword>
<protein>
    <submittedName>
        <fullName evidence="14">HDGF factor</fullName>
    </submittedName>
</protein>
<dbReference type="GO" id="GO:0030424">
    <property type="term" value="C:axon"/>
    <property type="evidence" value="ECO:0007669"/>
    <property type="project" value="TreeGrafter"/>
</dbReference>
<organism evidence="14 15">
    <name type="scientific">Acromyrmex insinuator</name>
    <dbReference type="NCBI Taxonomy" id="230686"/>
    <lineage>
        <taxon>Eukaryota</taxon>
        <taxon>Metazoa</taxon>
        <taxon>Ecdysozoa</taxon>
        <taxon>Arthropoda</taxon>
        <taxon>Hexapoda</taxon>
        <taxon>Insecta</taxon>
        <taxon>Pterygota</taxon>
        <taxon>Neoptera</taxon>
        <taxon>Endopterygota</taxon>
        <taxon>Hymenoptera</taxon>
        <taxon>Apocrita</taxon>
        <taxon>Aculeata</taxon>
        <taxon>Formicoidea</taxon>
        <taxon>Formicidae</taxon>
        <taxon>Myrmicinae</taxon>
        <taxon>Acromyrmex</taxon>
    </lineage>
</organism>
<dbReference type="SUPFAM" id="SSF140576">
    <property type="entry name" value="HIV integrase-binding domain"/>
    <property type="match status" value="1"/>
</dbReference>
<feature type="transmembrane region" description="Helical" evidence="12">
    <location>
        <begin position="731"/>
        <end position="749"/>
    </location>
</feature>
<dbReference type="Gene3D" id="2.30.30.140">
    <property type="match status" value="1"/>
</dbReference>
<dbReference type="SUPFAM" id="SSF63748">
    <property type="entry name" value="Tudor/PWWP/MBT"/>
    <property type="match status" value="1"/>
</dbReference>
<dbReference type="Proteomes" id="UP000667349">
    <property type="component" value="Unassembled WGS sequence"/>
</dbReference>
<dbReference type="InterPro" id="IPR000313">
    <property type="entry name" value="PWWP_dom"/>
</dbReference>
<accession>A0A836JBE1</accession>
<comment type="subcellular location">
    <subcellularLocation>
        <location evidence="2">Cell membrane</location>
        <topology evidence="2">Multi-pass membrane protein</topology>
    </subcellularLocation>
    <subcellularLocation>
        <location evidence="1">Nucleus</location>
    </subcellularLocation>
</comment>
<evidence type="ECO:0000256" key="3">
    <source>
        <dbReference type="ARBA" id="ARBA00005309"/>
    </source>
</evidence>
<feature type="non-terminal residue" evidence="14">
    <location>
        <position position="770"/>
    </location>
</feature>
<evidence type="ECO:0000256" key="11">
    <source>
        <dbReference type="SAM" id="MobiDB-lite"/>
    </source>
</evidence>
<evidence type="ECO:0000313" key="14">
    <source>
        <dbReference type="EMBL" id="KAG5306063.1"/>
    </source>
</evidence>
<evidence type="ECO:0000256" key="10">
    <source>
        <dbReference type="ARBA" id="ARBA00023224"/>
    </source>
</evidence>
<dbReference type="GO" id="GO:0005634">
    <property type="term" value="C:nucleus"/>
    <property type="evidence" value="ECO:0007669"/>
    <property type="project" value="UniProtKB-SubCell"/>
</dbReference>
<evidence type="ECO:0000256" key="9">
    <source>
        <dbReference type="ARBA" id="ARBA00023170"/>
    </source>
</evidence>
<evidence type="ECO:0000313" key="15">
    <source>
        <dbReference type="Proteomes" id="UP000667349"/>
    </source>
</evidence>
<dbReference type="GO" id="GO:0005886">
    <property type="term" value="C:plasma membrane"/>
    <property type="evidence" value="ECO:0007669"/>
    <property type="project" value="UniProtKB-SubCell"/>
</dbReference>
<keyword evidence="4" id="KW-1003">Cell membrane</keyword>
<dbReference type="GO" id="GO:0043025">
    <property type="term" value="C:neuronal cell body"/>
    <property type="evidence" value="ECO:0007669"/>
    <property type="project" value="TreeGrafter"/>
</dbReference>
<comment type="similarity">
    <text evidence="3">Belongs to the HDGF family.</text>
</comment>
<feature type="region of interest" description="Disordered" evidence="11">
    <location>
        <begin position="136"/>
        <end position="240"/>
    </location>
</feature>
<dbReference type="InterPro" id="IPR036218">
    <property type="entry name" value="HIVI-bd_sf"/>
</dbReference>
<dbReference type="InterPro" id="IPR013604">
    <property type="entry name" value="7TM_chemorcpt"/>
</dbReference>
<dbReference type="AlphaFoldDB" id="A0A836JBE1"/>
<dbReference type="GO" id="GO:0050909">
    <property type="term" value="P:sensory perception of taste"/>
    <property type="evidence" value="ECO:0007669"/>
    <property type="project" value="InterPro"/>
</dbReference>
<dbReference type="CDD" id="cd05834">
    <property type="entry name" value="PWWP_HRP"/>
    <property type="match status" value="1"/>
</dbReference>
<dbReference type="Pfam" id="PF08395">
    <property type="entry name" value="7tm_7"/>
    <property type="match status" value="2"/>
</dbReference>
<keyword evidence="15" id="KW-1185">Reference proteome</keyword>
<feature type="compositionally biased region" description="Basic and acidic residues" evidence="11">
    <location>
        <begin position="211"/>
        <end position="228"/>
    </location>
</feature>
<gene>
    <name evidence="14" type="primary">Hdgf</name>
    <name evidence="14" type="ORF">G6Z75_0007751</name>
</gene>
<feature type="compositionally biased region" description="Polar residues" evidence="11">
    <location>
        <begin position="495"/>
        <end position="505"/>
    </location>
</feature>
<evidence type="ECO:0000256" key="5">
    <source>
        <dbReference type="ARBA" id="ARBA00022692"/>
    </source>
</evidence>
<keyword evidence="6 12" id="KW-1133">Transmembrane helix</keyword>
<keyword evidence="7" id="KW-0175">Coiled coil</keyword>
<dbReference type="Gene3D" id="1.20.930.10">
    <property type="entry name" value="Conserved domain common to transcription factors TFIIS, elongin A, CRSP70"/>
    <property type="match status" value="1"/>
</dbReference>
<dbReference type="PANTHER" id="PTHR21143:SF104">
    <property type="entry name" value="GUSTATORY RECEPTOR 8A-RELATED"/>
    <property type="match status" value="1"/>
</dbReference>
<dbReference type="Pfam" id="PF00855">
    <property type="entry name" value="PWWP"/>
    <property type="match status" value="1"/>
</dbReference>
<dbReference type="EMBL" id="JAANHZ010000856">
    <property type="protein sequence ID" value="KAG5306063.1"/>
    <property type="molecule type" value="Genomic_DNA"/>
</dbReference>
<evidence type="ECO:0000256" key="7">
    <source>
        <dbReference type="ARBA" id="ARBA00023054"/>
    </source>
</evidence>
<dbReference type="InterPro" id="IPR021567">
    <property type="entry name" value="LEDGF_IBD"/>
</dbReference>
<reference evidence="14" key="1">
    <citation type="submission" date="2020-02" db="EMBL/GenBank/DDBJ databases">
        <title>Relaxed selection underlies rapid genomic changes in the transitions from sociality to social parasitism in ants.</title>
        <authorList>
            <person name="Bi X."/>
        </authorList>
    </citation>
    <scope>NUCLEOTIDE SEQUENCE</scope>
    <source>
        <strain evidence="14">BGI-DK2013a</strain>
        <tissue evidence="14">Whole body</tissue>
    </source>
</reference>
<dbReference type="GO" id="GO:0007635">
    <property type="term" value="P:chemosensory behavior"/>
    <property type="evidence" value="ECO:0007669"/>
    <property type="project" value="TreeGrafter"/>
</dbReference>
<comment type="caution">
    <text evidence="14">The sequence shown here is derived from an EMBL/GenBank/DDBJ whole genome shotgun (WGS) entry which is preliminary data.</text>
</comment>
<keyword evidence="8 12" id="KW-0472">Membrane</keyword>
<feature type="region of interest" description="Disordered" evidence="11">
    <location>
        <begin position="492"/>
        <end position="586"/>
    </location>
</feature>
<keyword evidence="5 12" id="KW-0812">Transmembrane</keyword>
<evidence type="ECO:0000256" key="8">
    <source>
        <dbReference type="ARBA" id="ARBA00023136"/>
    </source>
</evidence>